<dbReference type="PANTHER" id="PTHR14493:SF87">
    <property type="entry name" value="ZINC FINGER CCCH DOMAIN-CONTAINING PROTEIN 66"/>
    <property type="match status" value="1"/>
</dbReference>
<dbReference type="SUPFAM" id="SSF48403">
    <property type="entry name" value="Ankyrin repeat"/>
    <property type="match status" value="1"/>
</dbReference>
<evidence type="ECO:0000256" key="3">
    <source>
        <dbReference type="ARBA" id="ARBA00022833"/>
    </source>
</evidence>
<evidence type="ECO:0000259" key="6">
    <source>
        <dbReference type="Pfam" id="PF25512"/>
    </source>
</evidence>
<dbReference type="InterPro" id="IPR045234">
    <property type="entry name" value="Unkempt-like"/>
</dbReference>
<sequence>MSQAYGTEGELVRTHGSDGVTALHCAVAGGSFCWTEVVRILLDAGADTNLLDAGADTNSLDANGNRLADLIALTRNSALGLKKKMLESLLKRSGCDGKIEGLPEEIEGCNSMTQVTPCLRAYSHDWTECPFVHPGESARRRDPRKYLYSCIPCPEFRKGSFEYAHGSAMPSPISYSATGSSLDMGSMSPHASRTGSRMKNARRVRNMEFDMEQLELESCRRRQTQQLIDEMAGNSSTTNWNNPLSIISTSGESNRFGRIPLDTSTHQAQSLTGASYMTNLTSSPIRASQSFGVDPSRPLVGTILSPTAFANRWSSFMELTSLNNHSGFSSPTVVPCNFSDWGSPNGKLDWVIHEEEVNNATQASCYAFQINLGDPTRSMSSTSDEPDVSWVQSLVKDTTSEQFSFEDEQHEQQFSLW</sequence>
<keyword evidence="8" id="KW-1185">Reference proteome</keyword>
<keyword evidence="2" id="KW-0863">Zinc-finger</keyword>
<feature type="repeat" description="ANK" evidence="5">
    <location>
        <begin position="18"/>
        <end position="53"/>
    </location>
</feature>
<dbReference type="PROSITE" id="PS50088">
    <property type="entry name" value="ANK_REPEAT"/>
    <property type="match status" value="1"/>
</dbReference>
<feature type="domain" description="AtC3H23-like CCCH zinc finger" evidence="6">
    <location>
        <begin position="114"/>
        <end position="140"/>
    </location>
</feature>
<protein>
    <recommendedName>
        <fullName evidence="6">AtC3H23-like CCCH zinc finger domain-containing protein</fullName>
    </recommendedName>
</protein>
<evidence type="ECO:0000256" key="2">
    <source>
        <dbReference type="ARBA" id="ARBA00022771"/>
    </source>
</evidence>
<dbReference type="GO" id="GO:0003677">
    <property type="term" value="F:DNA binding"/>
    <property type="evidence" value="ECO:0007669"/>
    <property type="project" value="UniProtKB-KW"/>
</dbReference>
<keyword evidence="4" id="KW-0238">DNA-binding</keyword>
<proteinExistence type="predicted"/>
<comment type="caution">
    <text evidence="7">The sequence shown here is derived from an EMBL/GenBank/DDBJ whole genome shotgun (WGS) entry which is preliminary data.</text>
</comment>
<evidence type="ECO:0000256" key="4">
    <source>
        <dbReference type="ARBA" id="ARBA00023125"/>
    </source>
</evidence>
<dbReference type="InterPro" id="IPR036770">
    <property type="entry name" value="Ankyrin_rpt-contain_sf"/>
</dbReference>
<dbReference type="Gene3D" id="1.25.40.20">
    <property type="entry name" value="Ankyrin repeat-containing domain"/>
    <property type="match status" value="1"/>
</dbReference>
<dbReference type="Proteomes" id="UP000436088">
    <property type="component" value="Unassembled WGS sequence"/>
</dbReference>
<evidence type="ECO:0000313" key="7">
    <source>
        <dbReference type="EMBL" id="KAE8674862.1"/>
    </source>
</evidence>
<keyword evidence="5" id="KW-0040">ANK repeat</keyword>
<organism evidence="7 8">
    <name type="scientific">Hibiscus syriacus</name>
    <name type="common">Rose of Sharon</name>
    <dbReference type="NCBI Taxonomy" id="106335"/>
    <lineage>
        <taxon>Eukaryota</taxon>
        <taxon>Viridiplantae</taxon>
        <taxon>Streptophyta</taxon>
        <taxon>Embryophyta</taxon>
        <taxon>Tracheophyta</taxon>
        <taxon>Spermatophyta</taxon>
        <taxon>Magnoliopsida</taxon>
        <taxon>eudicotyledons</taxon>
        <taxon>Gunneridae</taxon>
        <taxon>Pentapetalae</taxon>
        <taxon>rosids</taxon>
        <taxon>malvids</taxon>
        <taxon>Malvales</taxon>
        <taxon>Malvaceae</taxon>
        <taxon>Malvoideae</taxon>
        <taxon>Hibiscus</taxon>
    </lineage>
</organism>
<evidence type="ECO:0000313" key="8">
    <source>
        <dbReference type="Proteomes" id="UP000436088"/>
    </source>
</evidence>
<dbReference type="GO" id="GO:0008270">
    <property type="term" value="F:zinc ion binding"/>
    <property type="evidence" value="ECO:0007669"/>
    <property type="project" value="UniProtKB-KW"/>
</dbReference>
<evidence type="ECO:0000256" key="1">
    <source>
        <dbReference type="ARBA" id="ARBA00022723"/>
    </source>
</evidence>
<dbReference type="Pfam" id="PF00023">
    <property type="entry name" value="Ank"/>
    <property type="match status" value="1"/>
</dbReference>
<dbReference type="Pfam" id="PF25512">
    <property type="entry name" value="zf-CCCH_AtC3H23"/>
    <property type="match status" value="1"/>
</dbReference>
<dbReference type="PANTHER" id="PTHR14493">
    <property type="entry name" value="UNKEMPT FAMILY MEMBER"/>
    <property type="match status" value="1"/>
</dbReference>
<dbReference type="EMBL" id="VEPZ02001408">
    <property type="protein sequence ID" value="KAE8674862.1"/>
    <property type="molecule type" value="Genomic_DNA"/>
</dbReference>
<keyword evidence="3" id="KW-0862">Zinc</keyword>
<keyword evidence="1" id="KW-0479">Metal-binding</keyword>
<dbReference type="AlphaFoldDB" id="A0A6A2XHA9"/>
<name>A0A6A2XHA9_HIBSY</name>
<evidence type="ECO:0000256" key="5">
    <source>
        <dbReference type="PROSITE-ProRule" id="PRU00023"/>
    </source>
</evidence>
<reference evidence="7" key="1">
    <citation type="submission" date="2019-09" db="EMBL/GenBank/DDBJ databases">
        <title>Draft genome information of white flower Hibiscus syriacus.</title>
        <authorList>
            <person name="Kim Y.-M."/>
        </authorList>
    </citation>
    <scope>NUCLEOTIDE SEQUENCE [LARGE SCALE GENOMIC DNA]</scope>
    <source>
        <strain evidence="7">YM2019G1</strain>
    </source>
</reference>
<dbReference type="InterPro" id="IPR002110">
    <property type="entry name" value="Ankyrin_rpt"/>
</dbReference>
<accession>A0A6A2XHA9</accession>
<gene>
    <name evidence="7" type="ORF">F3Y22_tig00111708pilonHSYRG00088</name>
</gene>
<dbReference type="PROSITE" id="PS50297">
    <property type="entry name" value="ANK_REP_REGION"/>
    <property type="match status" value="1"/>
</dbReference>
<dbReference type="InterPro" id="IPR057444">
    <property type="entry name" value="Znf-CCCH_AtC3H23-like"/>
</dbReference>